<dbReference type="EMBL" id="CP132921">
    <property type="protein sequence ID" value="WMW04094.1"/>
    <property type="molecule type" value="Genomic_DNA"/>
</dbReference>
<reference evidence="2 3" key="1">
    <citation type="submission" date="2023-08" db="EMBL/GenBank/DDBJ databases">
        <title>Complete Genome Sequence of Pseudomonas entomophila TVIN A01.</title>
        <authorList>
            <person name="Shelke T."/>
            <person name="Mahar N.S."/>
            <person name="Gupta I."/>
            <person name="Gupta V."/>
        </authorList>
    </citation>
    <scope>NUCLEOTIDE SEQUENCE [LARGE SCALE GENOMIC DNA]</scope>
    <source>
        <strain evidence="2 3">TVIN-A01</strain>
    </source>
</reference>
<dbReference type="Proteomes" id="UP001183127">
    <property type="component" value="Chromosome"/>
</dbReference>
<evidence type="ECO:0000313" key="2">
    <source>
        <dbReference type="EMBL" id="WMW04094.1"/>
    </source>
</evidence>
<evidence type="ECO:0000313" key="3">
    <source>
        <dbReference type="Proteomes" id="UP001183127"/>
    </source>
</evidence>
<feature type="domain" description="DUF7660" evidence="1">
    <location>
        <begin position="13"/>
        <end position="85"/>
    </location>
</feature>
<name>A0ABY9QL72_9PSED</name>
<proteinExistence type="predicted"/>
<evidence type="ECO:0000259" key="1">
    <source>
        <dbReference type="Pfam" id="PF24693"/>
    </source>
</evidence>
<dbReference type="Pfam" id="PF24693">
    <property type="entry name" value="DUF7660"/>
    <property type="match status" value="1"/>
</dbReference>
<keyword evidence="3" id="KW-1185">Reference proteome</keyword>
<accession>A0ABY9QL72</accession>
<organism evidence="2 3">
    <name type="scientific">Pseudomonas entomophila</name>
    <dbReference type="NCBI Taxonomy" id="312306"/>
    <lineage>
        <taxon>Bacteria</taxon>
        <taxon>Pseudomonadati</taxon>
        <taxon>Pseudomonadota</taxon>
        <taxon>Gammaproteobacteria</taxon>
        <taxon>Pseudomonadales</taxon>
        <taxon>Pseudomonadaceae</taxon>
        <taxon>Pseudomonas</taxon>
    </lineage>
</organism>
<protein>
    <recommendedName>
        <fullName evidence="1">DUF7660 domain-containing protein</fullName>
    </recommendedName>
</protein>
<sequence>MIDMLEERILVENKSDLVSLIFSLVKDLRENPEAWQNGDLVSYLEAMAAWVEDMDGYYENTHQAQPECAALNVVADMLMAARVYE</sequence>
<gene>
    <name evidence="2" type="ORF">RAH46_17355</name>
</gene>
<dbReference type="InterPro" id="IPR056077">
    <property type="entry name" value="DUF7660"/>
</dbReference>